<dbReference type="InterPro" id="IPR015421">
    <property type="entry name" value="PyrdxlP-dep_Trfase_major"/>
</dbReference>
<dbReference type="HAMAP" id="MF_01023">
    <property type="entry name" value="HisC_aminotrans_2"/>
    <property type="match status" value="1"/>
</dbReference>
<evidence type="ECO:0000256" key="5">
    <source>
        <dbReference type="ARBA" id="ARBA00022576"/>
    </source>
</evidence>
<dbReference type="EC" id="2.6.1.9" evidence="11"/>
<dbReference type="InterPro" id="IPR015422">
    <property type="entry name" value="PyrdxlP-dep_Trfase_small"/>
</dbReference>
<comment type="pathway">
    <text evidence="2 11">Amino-acid biosynthesis; L-histidine biosynthesis; L-histidine from 5-phospho-alpha-D-ribose 1-diphosphate: step 7/9.</text>
</comment>
<dbReference type="Pfam" id="PF00155">
    <property type="entry name" value="Aminotran_1_2"/>
    <property type="match status" value="1"/>
</dbReference>
<keyword evidence="14" id="KW-1185">Reference proteome</keyword>
<comment type="subunit">
    <text evidence="4 11">Homodimer.</text>
</comment>
<keyword evidence="7 11" id="KW-0808">Transferase</keyword>
<feature type="modified residue" description="N6-(pyridoxal phosphate)lysine" evidence="11">
    <location>
        <position position="219"/>
    </location>
</feature>
<name>A0ABU1WEX7_9GAMM</name>
<dbReference type="InterPro" id="IPR004839">
    <property type="entry name" value="Aminotransferase_I/II_large"/>
</dbReference>
<dbReference type="RefSeq" id="WP_310064374.1">
    <property type="nucleotide sequence ID" value="NZ_JAVDVY010000003.1"/>
</dbReference>
<evidence type="ECO:0000259" key="12">
    <source>
        <dbReference type="Pfam" id="PF00155"/>
    </source>
</evidence>
<dbReference type="Gene3D" id="3.40.640.10">
    <property type="entry name" value="Type I PLP-dependent aspartate aminotransferase-like (Major domain)"/>
    <property type="match status" value="1"/>
</dbReference>
<dbReference type="EMBL" id="JAVDVY010000003">
    <property type="protein sequence ID" value="MDR7136151.1"/>
    <property type="molecule type" value="Genomic_DNA"/>
</dbReference>
<comment type="catalytic activity">
    <reaction evidence="10 11">
        <text>L-histidinol phosphate + 2-oxoglutarate = 3-(imidazol-4-yl)-2-oxopropyl phosphate + L-glutamate</text>
        <dbReference type="Rhea" id="RHEA:23744"/>
        <dbReference type="ChEBI" id="CHEBI:16810"/>
        <dbReference type="ChEBI" id="CHEBI:29985"/>
        <dbReference type="ChEBI" id="CHEBI:57766"/>
        <dbReference type="ChEBI" id="CHEBI:57980"/>
        <dbReference type="EC" id="2.6.1.9"/>
    </reaction>
</comment>
<proteinExistence type="inferred from homology"/>
<evidence type="ECO:0000256" key="1">
    <source>
        <dbReference type="ARBA" id="ARBA00001933"/>
    </source>
</evidence>
<dbReference type="InterPro" id="IPR015424">
    <property type="entry name" value="PyrdxlP-dep_Trfase"/>
</dbReference>
<evidence type="ECO:0000256" key="6">
    <source>
        <dbReference type="ARBA" id="ARBA00022605"/>
    </source>
</evidence>
<dbReference type="PANTHER" id="PTHR42885:SF2">
    <property type="entry name" value="HISTIDINOL-PHOSPHATE AMINOTRANSFERASE"/>
    <property type="match status" value="1"/>
</dbReference>
<evidence type="ECO:0000256" key="9">
    <source>
        <dbReference type="ARBA" id="ARBA00023102"/>
    </source>
</evidence>
<evidence type="ECO:0000256" key="3">
    <source>
        <dbReference type="ARBA" id="ARBA00007970"/>
    </source>
</evidence>
<protein>
    <recommendedName>
        <fullName evidence="11">Histidinol-phosphate aminotransferase</fullName>
        <ecNumber evidence="11">2.6.1.9</ecNumber>
    </recommendedName>
    <alternativeName>
        <fullName evidence="11">Imidazole acetol-phosphate transaminase</fullName>
    </alternativeName>
</protein>
<dbReference type="PANTHER" id="PTHR42885">
    <property type="entry name" value="HISTIDINOL-PHOSPHATE AMINOTRANSFERASE-RELATED"/>
    <property type="match status" value="1"/>
</dbReference>
<evidence type="ECO:0000256" key="4">
    <source>
        <dbReference type="ARBA" id="ARBA00011738"/>
    </source>
</evidence>
<dbReference type="NCBIfam" id="TIGR01141">
    <property type="entry name" value="hisC"/>
    <property type="match status" value="1"/>
</dbReference>
<comment type="cofactor">
    <cofactor evidence="1 11">
        <name>pyridoxal 5'-phosphate</name>
        <dbReference type="ChEBI" id="CHEBI:597326"/>
    </cofactor>
</comment>
<evidence type="ECO:0000256" key="10">
    <source>
        <dbReference type="ARBA" id="ARBA00047481"/>
    </source>
</evidence>
<evidence type="ECO:0000256" key="8">
    <source>
        <dbReference type="ARBA" id="ARBA00022898"/>
    </source>
</evidence>
<evidence type="ECO:0000256" key="11">
    <source>
        <dbReference type="HAMAP-Rule" id="MF_01023"/>
    </source>
</evidence>
<keyword evidence="5 11" id="KW-0032">Aminotransferase</keyword>
<evidence type="ECO:0000313" key="13">
    <source>
        <dbReference type="EMBL" id="MDR7136151.1"/>
    </source>
</evidence>
<keyword evidence="9 11" id="KW-0368">Histidine biosynthesis</keyword>
<dbReference type="GO" id="GO:0004400">
    <property type="term" value="F:histidinol-phosphate transaminase activity"/>
    <property type="evidence" value="ECO:0007669"/>
    <property type="project" value="UniProtKB-EC"/>
</dbReference>
<organism evidence="13 14">
    <name type="scientific">Lysobacter niastensis</name>
    <dbReference type="NCBI Taxonomy" id="380629"/>
    <lineage>
        <taxon>Bacteria</taxon>
        <taxon>Pseudomonadati</taxon>
        <taxon>Pseudomonadota</taxon>
        <taxon>Gammaproteobacteria</taxon>
        <taxon>Lysobacterales</taxon>
        <taxon>Lysobacteraceae</taxon>
        <taxon>Lysobacter</taxon>
    </lineage>
</organism>
<dbReference type="CDD" id="cd00609">
    <property type="entry name" value="AAT_like"/>
    <property type="match status" value="1"/>
</dbReference>
<gene>
    <name evidence="11" type="primary">hisC</name>
    <name evidence="13" type="ORF">J2X06_003369</name>
</gene>
<keyword evidence="6 11" id="KW-0028">Amino-acid biosynthesis</keyword>
<sequence length="363" mass="38312">MSGSGCVTDLVREDLRSFAGYRSARSESLDGRIWLNANESPWSSDADAAGTVRRYPDPQPQALRRTLASLYGCNPELLLAGRGSDEAIDLLVRALCRPGQDAVVLTPPTFGMYAVCARLHGTRVVEVPLIDRADGFACDFDAVADAALAASAKLVFLCSPGNPSGTSLPLEAVDALASRLQGRALVVMDEAYAEFACAASATTLIQSNPNIAVLRTLSKAHALAAARIGSVIADAALVSVLQRCQAPYPLPAPSVALALAALAPDALISTRQRIATACGERDRLYRQLTASPGVRQVYPSQANFLLVRFDDAQRAFESLLAAGIVVRDMRAAPALGDALRISLGTPEQNAEVVRALARSREAA</sequence>
<dbReference type="Gene3D" id="3.90.1150.10">
    <property type="entry name" value="Aspartate Aminotransferase, domain 1"/>
    <property type="match status" value="1"/>
</dbReference>
<dbReference type="InterPro" id="IPR005861">
    <property type="entry name" value="HisP_aminotrans"/>
</dbReference>
<dbReference type="Proteomes" id="UP001251524">
    <property type="component" value="Unassembled WGS sequence"/>
</dbReference>
<comment type="caution">
    <text evidence="13">The sequence shown here is derived from an EMBL/GenBank/DDBJ whole genome shotgun (WGS) entry which is preliminary data.</text>
</comment>
<accession>A0ABU1WEX7</accession>
<feature type="domain" description="Aminotransferase class I/classII large" evidence="12">
    <location>
        <begin position="40"/>
        <end position="356"/>
    </location>
</feature>
<reference evidence="13 14" key="1">
    <citation type="submission" date="2023-07" db="EMBL/GenBank/DDBJ databases">
        <title>Sorghum-associated microbial communities from plants grown in Nebraska, USA.</title>
        <authorList>
            <person name="Schachtman D."/>
        </authorList>
    </citation>
    <scope>NUCLEOTIDE SEQUENCE [LARGE SCALE GENOMIC DNA]</scope>
    <source>
        <strain evidence="13 14">BE198</strain>
    </source>
</reference>
<evidence type="ECO:0000313" key="14">
    <source>
        <dbReference type="Proteomes" id="UP001251524"/>
    </source>
</evidence>
<dbReference type="SUPFAM" id="SSF53383">
    <property type="entry name" value="PLP-dependent transferases"/>
    <property type="match status" value="1"/>
</dbReference>
<evidence type="ECO:0000256" key="7">
    <source>
        <dbReference type="ARBA" id="ARBA00022679"/>
    </source>
</evidence>
<keyword evidence="8 11" id="KW-0663">Pyridoxal phosphate</keyword>
<comment type="similarity">
    <text evidence="3 11">Belongs to the class-II pyridoxal-phosphate-dependent aminotransferase family. Histidinol-phosphate aminotransferase subfamily.</text>
</comment>
<evidence type="ECO:0000256" key="2">
    <source>
        <dbReference type="ARBA" id="ARBA00005011"/>
    </source>
</evidence>